<proteinExistence type="predicted"/>
<dbReference type="RefSeq" id="WP_183589240.1">
    <property type="nucleotide sequence ID" value="NZ_JACHCA010000015.1"/>
</dbReference>
<dbReference type="InterPro" id="IPR050624">
    <property type="entry name" value="HTH-type_Tx_Regulator"/>
</dbReference>
<dbReference type="EMBL" id="JACHCA010000015">
    <property type="protein sequence ID" value="MBB6130446.1"/>
    <property type="molecule type" value="Genomic_DNA"/>
</dbReference>
<dbReference type="GO" id="GO:0003677">
    <property type="term" value="F:DNA binding"/>
    <property type="evidence" value="ECO:0007669"/>
    <property type="project" value="UniProtKB-UniRule"/>
</dbReference>
<dbReference type="Pfam" id="PF00440">
    <property type="entry name" value="TetR_N"/>
    <property type="match status" value="1"/>
</dbReference>
<protein>
    <submittedName>
        <fullName evidence="4">AcrR family transcriptional regulator</fullName>
    </submittedName>
</protein>
<reference evidence="4 5" key="1">
    <citation type="submission" date="2020-08" db="EMBL/GenBank/DDBJ databases">
        <title>Genomic Encyclopedia of Type Strains, Phase IV (KMG-V): Genome sequencing to study the core and pangenomes of soil and plant-associated prokaryotes.</title>
        <authorList>
            <person name="Whitman W."/>
        </authorList>
    </citation>
    <scope>NUCLEOTIDE SEQUENCE [LARGE SCALE GENOMIC DNA]</scope>
    <source>
        <strain evidence="4 5">MP601</strain>
    </source>
</reference>
<dbReference type="Proteomes" id="UP000548326">
    <property type="component" value="Unassembled WGS sequence"/>
</dbReference>
<dbReference type="InterPro" id="IPR009057">
    <property type="entry name" value="Homeodomain-like_sf"/>
</dbReference>
<evidence type="ECO:0000313" key="4">
    <source>
        <dbReference type="EMBL" id="MBB6130446.1"/>
    </source>
</evidence>
<evidence type="ECO:0000313" key="5">
    <source>
        <dbReference type="Proteomes" id="UP000548326"/>
    </source>
</evidence>
<organism evidence="4 5">
    <name type="scientific">Mucilaginibacter lappiensis</name>
    <dbReference type="NCBI Taxonomy" id="354630"/>
    <lineage>
        <taxon>Bacteria</taxon>
        <taxon>Pseudomonadati</taxon>
        <taxon>Bacteroidota</taxon>
        <taxon>Sphingobacteriia</taxon>
        <taxon>Sphingobacteriales</taxon>
        <taxon>Sphingobacteriaceae</taxon>
        <taxon>Mucilaginibacter</taxon>
    </lineage>
</organism>
<accession>A0A841JLG0</accession>
<name>A0A841JLG0_9SPHI</name>
<evidence type="ECO:0000259" key="3">
    <source>
        <dbReference type="PROSITE" id="PS50977"/>
    </source>
</evidence>
<gene>
    <name evidence="4" type="ORF">HDF22_004586</name>
</gene>
<evidence type="ECO:0000256" key="2">
    <source>
        <dbReference type="PROSITE-ProRule" id="PRU00335"/>
    </source>
</evidence>
<keyword evidence="1 2" id="KW-0238">DNA-binding</keyword>
<feature type="domain" description="HTH tetR-type" evidence="3">
    <location>
        <begin position="6"/>
        <end position="66"/>
    </location>
</feature>
<dbReference type="PROSITE" id="PS50977">
    <property type="entry name" value="HTH_TETR_2"/>
    <property type="match status" value="1"/>
</dbReference>
<dbReference type="PANTHER" id="PTHR43479:SF11">
    <property type="entry name" value="ACREF_ENVCD OPERON REPRESSOR-RELATED"/>
    <property type="match status" value="1"/>
</dbReference>
<evidence type="ECO:0000256" key="1">
    <source>
        <dbReference type="ARBA" id="ARBA00023125"/>
    </source>
</evidence>
<dbReference type="SUPFAM" id="SSF46689">
    <property type="entry name" value="Homeodomain-like"/>
    <property type="match status" value="1"/>
</dbReference>
<dbReference type="Gene3D" id="1.10.357.10">
    <property type="entry name" value="Tetracycline Repressor, domain 2"/>
    <property type="match status" value="1"/>
</dbReference>
<dbReference type="AlphaFoldDB" id="A0A841JLG0"/>
<sequence length="196" mass="23229">MRSRDTDKEELVKQKAIELIIKDGLEGFSMNKLAKACNISVGTPYVYYKDRDDLIMKVAMEELRVMEEFFTRDFDPEEPFEQGLRKQWENRYRYAREKPRMSQFFDQLRSSSYQEEFLSGFMPGFVSAMTRFMHNITARGEIETMPFEVYWSIAFGTLYNLIRFDMEGKSLGGTPFKMTDEVLWRAFDLVVKSLKK</sequence>
<dbReference type="InterPro" id="IPR001647">
    <property type="entry name" value="HTH_TetR"/>
</dbReference>
<comment type="caution">
    <text evidence="4">The sequence shown here is derived from an EMBL/GenBank/DDBJ whole genome shotgun (WGS) entry which is preliminary data.</text>
</comment>
<dbReference type="PANTHER" id="PTHR43479">
    <property type="entry name" value="ACREF/ENVCD OPERON REPRESSOR-RELATED"/>
    <property type="match status" value="1"/>
</dbReference>
<feature type="DNA-binding region" description="H-T-H motif" evidence="2">
    <location>
        <begin position="29"/>
        <end position="48"/>
    </location>
</feature>